<evidence type="ECO:0000256" key="2">
    <source>
        <dbReference type="HAMAP-Rule" id="MF_00220"/>
    </source>
</evidence>
<feature type="binding site" evidence="2">
    <location>
        <position position="319"/>
    </location>
    <ligand>
        <name>Zn(2+)</name>
        <dbReference type="ChEBI" id="CHEBI:29105"/>
        <label>1</label>
    </ligand>
</feature>
<dbReference type="GO" id="GO:0005737">
    <property type="term" value="C:cytoplasm"/>
    <property type="evidence" value="ECO:0007669"/>
    <property type="project" value="TreeGrafter"/>
</dbReference>
<dbReference type="GO" id="GO:0006145">
    <property type="term" value="P:purine nucleobase catabolic process"/>
    <property type="evidence" value="ECO:0007669"/>
    <property type="project" value="TreeGrafter"/>
</dbReference>
<dbReference type="Pfam" id="PF12890">
    <property type="entry name" value="DHOase"/>
    <property type="match status" value="1"/>
</dbReference>
<dbReference type="InterPro" id="IPR024403">
    <property type="entry name" value="DHOase_cat"/>
</dbReference>
<comment type="catalytic activity">
    <reaction evidence="2">
        <text>(S)-dihydroorotate + H2O = N-carbamoyl-L-aspartate + H(+)</text>
        <dbReference type="Rhea" id="RHEA:24296"/>
        <dbReference type="ChEBI" id="CHEBI:15377"/>
        <dbReference type="ChEBI" id="CHEBI:15378"/>
        <dbReference type="ChEBI" id="CHEBI:30864"/>
        <dbReference type="ChEBI" id="CHEBI:32814"/>
        <dbReference type="EC" id="3.5.2.3"/>
    </reaction>
</comment>
<accession>A0A1C3RJV8</accession>
<comment type="pathway">
    <text evidence="2">Pyrimidine metabolism; UMP biosynthesis via de novo pathway; (S)-dihydroorotate from bicarbonate: step 3/3.</text>
</comment>
<dbReference type="Gene3D" id="3.20.20.140">
    <property type="entry name" value="Metal-dependent hydrolases"/>
    <property type="match status" value="1"/>
</dbReference>
<dbReference type="InterPro" id="IPR011059">
    <property type="entry name" value="Metal-dep_hydrolase_composite"/>
</dbReference>
<evidence type="ECO:0000313" key="5">
    <source>
        <dbReference type="Proteomes" id="UP000231658"/>
    </source>
</evidence>
<keyword evidence="5" id="KW-1185">Reference proteome</keyword>
<sequence length="437" mass="46672">MSMKHDKPLGRVAYVNARVIDPASNLDIHGGVLCEGETITDIGPGYAKAGGHYGEAEVVDCKGACLVPGLVDMRVQIREPGEEHKGTLKSAGEAAAQGGVTSLVSLPNTTPVTDDMSVVEFVARRARLLGLSKVYPYGAITKGLKGSDMAEMGMLAESGAVAFTDGIHAVASAKVMRKALTYARNYDLLLVQHAEEPSLAEGGCMNAGDLAIRMGLPGIPTVAETIMVARDVRLAEDTGGRLHFAHISTAESIDIIRRAKERGVRVTCDTAPPYFSLNELAVGDYRTFAKLSPPLRGEEDRQAIIEGIKDGTIDVIASDHAPEDEDSKRLPFAQAAFGGVGLETLLAITLELYHNKHMSLLECLKTVTCNPAKIVGLPAGRLEKGAAADFCIFDPDRGWKIDADQLASKSKNSPFDGRLAQGRCLRTVIDGRTVFEF</sequence>
<feature type="binding site" evidence="2">
    <location>
        <position position="193"/>
    </location>
    <ligand>
        <name>Zn(2+)</name>
        <dbReference type="ChEBI" id="CHEBI:29105"/>
        <label>2</label>
    </ligand>
</feature>
<dbReference type="InterPro" id="IPR050138">
    <property type="entry name" value="DHOase/Allantoinase_Hydrolase"/>
</dbReference>
<evidence type="ECO:0000313" key="4">
    <source>
        <dbReference type="EMBL" id="SCA57574.1"/>
    </source>
</evidence>
<dbReference type="GO" id="GO:0004151">
    <property type="term" value="F:dihydroorotase activity"/>
    <property type="evidence" value="ECO:0007669"/>
    <property type="project" value="UniProtKB-UniRule"/>
</dbReference>
<dbReference type="InterPro" id="IPR004722">
    <property type="entry name" value="DHOase"/>
</dbReference>
<dbReference type="GO" id="GO:0008270">
    <property type="term" value="F:zinc ion binding"/>
    <property type="evidence" value="ECO:0007669"/>
    <property type="project" value="UniProtKB-UniRule"/>
</dbReference>
<keyword evidence="2" id="KW-0479">Metal-binding</keyword>
<evidence type="ECO:0000256" key="1">
    <source>
        <dbReference type="ARBA" id="ARBA00022975"/>
    </source>
</evidence>
<proteinExistence type="inferred from homology"/>
<keyword evidence="2 4" id="KW-0378">Hydrolase</keyword>
<dbReference type="PANTHER" id="PTHR43668">
    <property type="entry name" value="ALLANTOINASE"/>
    <property type="match status" value="1"/>
</dbReference>
<dbReference type="NCBIfam" id="TIGR00857">
    <property type="entry name" value="pyrC_multi"/>
    <property type="match status" value="1"/>
</dbReference>
<evidence type="ECO:0000259" key="3">
    <source>
        <dbReference type="Pfam" id="PF12890"/>
    </source>
</evidence>
<comment type="caution">
    <text evidence="2">Lacks conserved residue(s) required for the propagation of feature annotation.</text>
</comment>
<dbReference type="UniPathway" id="UPA00070">
    <property type="reaction ID" value="UER00117"/>
</dbReference>
<dbReference type="AlphaFoldDB" id="A0A1C3RJV8"/>
<organism evidence="4 5">
    <name type="scientific">Candidatus Terasakiella magnetica</name>
    <dbReference type="NCBI Taxonomy" id="1867952"/>
    <lineage>
        <taxon>Bacteria</taxon>
        <taxon>Pseudomonadati</taxon>
        <taxon>Pseudomonadota</taxon>
        <taxon>Alphaproteobacteria</taxon>
        <taxon>Rhodospirillales</taxon>
        <taxon>Terasakiellaceae</taxon>
        <taxon>Terasakiella</taxon>
    </lineage>
</organism>
<dbReference type="EMBL" id="FLYE01000045">
    <property type="protein sequence ID" value="SCA57574.1"/>
    <property type="molecule type" value="Genomic_DNA"/>
</dbReference>
<dbReference type="STRING" id="1867952.MTBPR1_60087"/>
<comment type="similarity">
    <text evidence="2">Belongs to the metallo-dependent hydrolases superfamily. DHOase family. Class I DHOase subfamily.</text>
</comment>
<gene>
    <name evidence="2 4" type="primary">pyrC</name>
    <name evidence="4" type="ORF">MTBPR1_60087</name>
</gene>
<dbReference type="CDD" id="cd01317">
    <property type="entry name" value="DHOase_IIa"/>
    <property type="match status" value="1"/>
</dbReference>
<comment type="function">
    <text evidence="2">Catalyzes the reversible cyclization of carbamoyl aspartate to dihydroorotate.</text>
</comment>
<dbReference type="HAMAP" id="MF_00220_B">
    <property type="entry name" value="PyrC_classI_B"/>
    <property type="match status" value="1"/>
</dbReference>
<dbReference type="GO" id="GO:0004038">
    <property type="term" value="F:allantoinase activity"/>
    <property type="evidence" value="ECO:0007669"/>
    <property type="project" value="TreeGrafter"/>
</dbReference>
<feature type="domain" description="Dihydroorotase catalytic" evidence="3">
    <location>
        <begin position="65"/>
        <end position="252"/>
    </location>
</feature>
<keyword evidence="1 2" id="KW-0665">Pyrimidine biosynthesis</keyword>
<dbReference type="OrthoDB" id="9775759at2"/>
<name>A0A1C3RJV8_9PROT</name>
<reference evidence="4 5" key="1">
    <citation type="submission" date="2016-07" db="EMBL/GenBank/DDBJ databases">
        <authorList>
            <person name="Lefevre C.T."/>
        </authorList>
    </citation>
    <scope>NUCLEOTIDE SEQUENCE [LARGE SCALE GENOMIC DNA]</scope>
    <source>
        <strain evidence="4">PR1</strain>
    </source>
</reference>
<dbReference type="Gene3D" id="2.30.40.10">
    <property type="entry name" value="Urease, subunit C, domain 1"/>
    <property type="match status" value="1"/>
</dbReference>
<dbReference type="Proteomes" id="UP000231658">
    <property type="component" value="Unassembled WGS sequence"/>
</dbReference>
<dbReference type="SUPFAM" id="SSF51338">
    <property type="entry name" value="Composite domain of metallo-dependent hydrolases"/>
    <property type="match status" value="1"/>
</dbReference>
<dbReference type="EC" id="3.5.2.3" evidence="2"/>
<dbReference type="SUPFAM" id="SSF51556">
    <property type="entry name" value="Metallo-dependent hydrolases"/>
    <property type="match status" value="1"/>
</dbReference>
<feature type="binding site" evidence="2">
    <location>
        <begin position="337"/>
        <end position="338"/>
    </location>
    <ligand>
        <name>substrate</name>
    </ligand>
</feature>
<dbReference type="RefSeq" id="WP_069189596.1">
    <property type="nucleotide sequence ID" value="NZ_FLYE01000045.1"/>
</dbReference>
<protein>
    <recommendedName>
        <fullName evidence="2">Dihydroorotase</fullName>
        <shortName evidence="2">DHOase</shortName>
        <ecNumber evidence="2">3.5.2.3</ecNumber>
    </recommendedName>
</protein>
<dbReference type="PANTHER" id="PTHR43668:SF2">
    <property type="entry name" value="ALLANTOINASE"/>
    <property type="match status" value="1"/>
</dbReference>
<dbReference type="InterPro" id="IPR032466">
    <property type="entry name" value="Metal_Hydrolase"/>
</dbReference>
<feature type="active site" evidence="2">
    <location>
        <position position="319"/>
    </location>
</feature>
<dbReference type="GO" id="GO:0044205">
    <property type="term" value="P:'de novo' UMP biosynthetic process"/>
    <property type="evidence" value="ECO:0007669"/>
    <property type="project" value="UniProtKB-UniRule"/>
</dbReference>
<feature type="binding site" evidence="2">
    <location>
        <position position="108"/>
    </location>
    <ligand>
        <name>substrate</name>
    </ligand>
</feature>
<feature type="binding site" evidence="2">
    <location>
        <position position="246"/>
    </location>
    <ligand>
        <name>Zn(2+)</name>
        <dbReference type="ChEBI" id="CHEBI:29105"/>
        <label>2</label>
    </ligand>
</feature>
<keyword evidence="2" id="KW-0862">Zinc</keyword>
<comment type="cofactor">
    <cofactor evidence="2">
        <name>Zn(2+)</name>
        <dbReference type="ChEBI" id="CHEBI:29105"/>
    </cofactor>
    <text evidence="2">Binds 2 Zn(2+) ions per subunit.</text>
</comment>